<reference evidence="6 7" key="1">
    <citation type="journal article" date="2018" name="Syst. Appl. Microbiol.">
        <title>Ereboglobus luteus gen. nov. sp. nov. from cockroach guts, and new insights into the oxygen relationship of the genera Opitutus and Didymococcus (Verrucomicrobia: Opitutaceae).</title>
        <authorList>
            <person name="Tegtmeier D."/>
            <person name="Belitz A."/>
            <person name="Radek R."/>
            <person name="Heimerl T."/>
            <person name="Brune A."/>
        </authorList>
    </citation>
    <scope>NUCLEOTIDE SEQUENCE [LARGE SCALE GENOMIC DNA]</scope>
    <source>
        <strain evidence="6 7">Ho45</strain>
    </source>
</reference>
<evidence type="ECO:0000256" key="2">
    <source>
        <dbReference type="ARBA" id="ARBA00022630"/>
    </source>
</evidence>
<dbReference type="Proteomes" id="UP000244896">
    <property type="component" value="Chromosome"/>
</dbReference>
<dbReference type="PANTHER" id="PTHR11632:SF51">
    <property type="entry name" value="SUCCINATE DEHYDROGENASE [UBIQUINONE] FLAVOPROTEIN SUBUNIT, MITOCHONDRIAL"/>
    <property type="match status" value="1"/>
</dbReference>
<dbReference type="InterPro" id="IPR003953">
    <property type="entry name" value="FAD-dep_OxRdtase_2_FAD-bd"/>
</dbReference>
<keyword evidence="3" id="KW-0560">Oxidoreductase</keyword>
<protein>
    <recommendedName>
        <fullName evidence="8">L-aspartate oxidase</fullName>
    </recommendedName>
</protein>
<dbReference type="InterPro" id="IPR027477">
    <property type="entry name" value="Succ_DH/fumarate_Rdtase_cat_sf"/>
</dbReference>
<evidence type="ECO:0000259" key="4">
    <source>
        <dbReference type="Pfam" id="PF00890"/>
    </source>
</evidence>
<dbReference type="AlphaFoldDB" id="A0A2U8E559"/>
<dbReference type="InterPro" id="IPR030664">
    <property type="entry name" value="SdhA/FrdA/AprA"/>
</dbReference>
<proteinExistence type="predicted"/>
<feature type="domain" description="Fumarate reductase/succinate dehydrogenase flavoprotein-like C-terminal" evidence="5">
    <location>
        <begin position="434"/>
        <end position="527"/>
    </location>
</feature>
<evidence type="ECO:0008006" key="8">
    <source>
        <dbReference type="Google" id="ProtNLM"/>
    </source>
</evidence>
<dbReference type="InterPro" id="IPR036188">
    <property type="entry name" value="FAD/NAD-bd_sf"/>
</dbReference>
<evidence type="ECO:0000313" key="6">
    <source>
        <dbReference type="EMBL" id="AWI09694.1"/>
    </source>
</evidence>
<dbReference type="Pfam" id="PF02910">
    <property type="entry name" value="Succ_DH_flav_C"/>
    <property type="match status" value="1"/>
</dbReference>
<dbReference type="PIRSF" id="PIRSF000171">
    <property type="entry name" value="SDHA_APRA_LASPO"/>
    <property type="match status" value="1"/>
</dbReference>
<evidence type="ECO:0000256" key="1">
    <source>
        <dbReference type="ARBA" id="ARBA00001974"/>
    </source>
</evidence>
<comment type="cofactor">
    <cofactor evidence="1">
        <name>FAD</name>
        <dbReference type="ChEBI" id="CHEBI:57692"/>
    </cofactor>
</comment>
<dbReference type="InterPro" id="IPR015939">
    <property type="entry name" value="Fum_Rdtase/Succ_DH_flav-like_C"/>
</dbReference>
<dbReference type="PRINTS" id="PR00368">
    <property type="entry name" value="FADPNR"/>
</dbReference>
<dbReference type="Gene3D" id="3.50.50.60">
    <property type="entry name" value="FAD/NAD(P)-binding domain"/>
    <property type="match status" value="1"/>
</dbReference>
<dbReference type="Pfam" id="PF00890">
    <property type="entry name" value="FAD_binding_2"/>
    <property type="match status" value="1"/>
</dbReference>
<keyword evidence="2" id="KW-0285">Flavoprotein</keyword>
<organism evidence="6 7">
    <name type="scientific">Ereboglobus luteus</name>
    <dbReference type="NCBI Taxonomy" id="1796921"/>
    <lineage>
        <taxon>Bacteria</taxon>
        <taxon>Pseudomonadati</taxon>
        <taxon>Verrucomicrobiota</taxon>
        <taxon>Opitutia</taxon>
        <taxon>Opitutales</taxon>
        <taxon>Opitutaceae</taxon>
        <taxon>Ereboglobus</taxon>
    </lineage>
</organism>
<name>A0A2U8E559_9BACT</name>
<keyword evidence="7" id="KW-1185">Reference proteome</keyword>
<dbReference type="GO" id="GO:0016491">
    <property type="term" value="F:oxidoreductase activity"/>
    <property type="evidence" value="ECO:0007669"/>
    <property type="project" value="UniProtKB-KW"/>
</dbReference>
<dbReference type="InterPro" id="IPR037099">
    <property type="entry name" value="Fum_R/Succ_DH_flav-like_C_sf"/>
</dbReference>
<dbReference type="SUPFAM" id="SSF46977">
    <property type="entry name" value="Succinate dehydrogenase/fumarate reductase flavoprotein C-terminal domain"/>
    <property type="match status" value="1"/>
</dbReference>
<dbReference type="SUPFAM" id="SSF51905">
    <property type="entry name" value="FAD/NAD(P)-binding domain"/>
    <property type="match status" value="1"/>
</dbReference>
<feature type="domain" description="FAD-dependent oxidoreductase 2 FAD-binding" evidence="4">
    <location>
        <begin position="10"/>
        <end position="377"/>
    </location>
</feature>
<evidence type="ECO:0000313" key="7">
    <source>
        <dbReference type="Proteomes" id="UP000244896"/>
    </source>
</evidence>
<dbReference type="PANTHER" id="PTHR11632">
    <property type="entry name" value="SUCCINATE DEHYDROGENASE 2 FLAVOPROTEIN SUBUNIT"/>
    <property type="match status" value="1"/>
</dbReference>
<gene>
    <name evidence="6" type="ORF">CKA38_10925</name>
</gene>
<sequence>MIPLQEIQTDVLVIGAGISGLRAGLSARCAGASVLIVSKGAAASPGVIGFNAPVGPDDSVQSFFEDTFKGSIELANPALVRLLTENAAAAAVGMESLGLRLDRMRDGAWHLQKALGCSHPRLLHQENRTARVGMAALKRALAKGGAITRRDIFVVELLTTREGVMSGALAVDVRERKILFIRAGAVILASGGGGGIYAGGTYPKSLTGDGYALAFRAGAELVDMEFVQFEPCHCVYPKRLGLSTTLFAHGGRLVNARNERFVLKQYPAGEGAAPKDALARLVALEIRAGLGTEHGGVWCDLTDIPKKFITEGHSAYYRLFLKHGIDLTKQRFEVGPAAHTFLGGVAINTRCESTVPGLFAAGEVAGGVHGANRIGGNAGTEIHVFGAIAGANAAAHAKSRGARTLRDAARRAEKLAASLSAKGRSGRWNVFSKSIRELMTSKVGVARDEAELHEALGKLKKIGDEAAGVECENSLENFVGQIEIQNMARVGACVAEAALRRRESRGVHYRCDYPKRDDAHWKKNIYLRQIDGRMRVSSRKKGASA</sequence>
<dbReference type="Gene3D" id="1.20.58.100">
    <property type="entry name" value="Fumarate reductase/succinate dehydrogenase flavoprotein-like, C-terminal domain"/>
    <property type="match status" value="1"/>
</dbReference>
<dbReference type="RefSeq" id="WP_108825507.1">
    <property type="nucleotide sequence ID" value="NZ_CP023004.1"/>
</dbReference>
<dbReference type="EMBL" id="CP023004">
    <property type="protein sequence ID" value="AWI09694.1"/>
    <property type="molecule type" value="Genomic_DNA"/>
</dbReference>
<dbReference type="OrthoDB" id="9806724at2"/>
<accession>A0A2U8E559</accession>
<dbReference type="Gene3D" id="3.90.700.10">
    <property type="entry name" value="Succinate dehydrogenase/fumarate reductase flavoprotein, catalytic domain"/>
    <property type="match status" value="1"/>
</dbReference>
<evidence type="ECO:0000256" key="3">
    <source>
        <dbReference type="ARBA" id="ARBA00023002"/>
    </source>
</evidence>
<dbReference type="SUPFAM" id="SSF56425">
    <property type="entry name" value="Succinate dehydrogenase/fumarate reductase flavoprotein, catalytic domain"/>
    <property type="match status" value="1"/>
</dbReference>
<evidence type="ECO:0000259" key="5">
    <source>
        <dbReference type="Pfam" id="PF02910"/>
    </source>
</evidence>
<dbReference type="KEGG" id="elut:CKA38_10925"/>